<protein>
    <submittedName>
        <fullName evidence="1">Uncharacterized protein</fullName>
    </submittedName>
</protein>
<name>A0A133XQN4_9ACTN</name>
<dbReference type="Proteomes" id="UP000070675">
    <property type="component" value="Unassembled WGS sequence"/>
</dbReference>
<dbReference type="PATRIC" id="fig|1393034.3.peg.1183"/>
<organism evidence="1 2">
    <name type="scientific">Atopobium deltae</name>
    <dbReference type="NCBI Taxonomy" id="1393034"/>
    <lineage>
        <taxon>Bacteria</taxon>
        <taxon>Bacillati</taxon>
        <taxon>Actinomycetota</taxon>
        <taxon>Coriobacteriia</taxon>
        <taxon>Coriobacteriales</taxon>
        <taxon>Atopobiaceae</taxon>
        <taxon>Atopobium</taxon>
    </lineage>
</organism>
<reference evidence="2" key="1">
    <citation type="submission" date="2016-01" db="EMBL/GenBank/DDBJ databases">
        <authorList>
            <person name="Mitreva M."/>
            <person name="Pepin K.H."/>
            <person name="Mihindukulasuriya K.A."/>
            <person name="Fulton R."/>
            <person name="Fronick C."/>
            <person name="O'Laughlin M."/>
            <person name="Miner T."/>
            <person name="Herter B."/>
            <person name="Rosa B.A."/>
            <person name="Cordes M."/>
            <person name="Tomlinson C."/>
            <person name="Wollam A."/>
            <person name="Palsikar V.B."/>
            <person name="Mardis E.R."/>
            <person name="Wilson R.K."/>
        </authorList>
    </citation>
    <scope>NUCLEOTIDE SEQUENCE [LARGE SCALE GENOMIC DNA]</scope>
    <source>
        <strain evidence="2">DNF00019</strain>
    </source>
</reference>
<gene>
    <name evidence="1" type="ORF">HMPREF3192_01214</name>
</gene>
<evidence type="ECO:0000313" key="1">
    <source>
        <dbReference type="EMBL" id="KXB33242.1"/>
    </source>
</evidence>
<evidence type="ECO:0000313" key="2">
    <source>
        <dbReference type="Proteomes" id="UP000070675"/>
    </source>
</evidence>
<proteinExistence type="predicted"/>
<comment type="caution">
    <text evidence="1">The sequence shown here is derived from an EMBL/GenBank/DDBJ whole genome shotgun (WGS) entry which is preliminary data.</text>
</comment>
<dbReference type="AlphaFoldDB" id="A0A133XQN4"/>
<dbReference type="EMBL" id="LSCR01000040">
    <property type="protein sequence ID" value="KXB33242.1"/>
    <property type="molecule type" value="Genomic_DNA"/>
</dbReference>
<accession>A0A133XQN4</accession>
<sequence>MAACKTHRAAKGAAMLYVGNFSYIDATDENENYCLIPCLVEAQNLDDALDKFALKLVELHNDSSLINGSDRIYLDSLLELTANGETPVVLNWQKITTTDEGLCSISSALPEADEVDGAAYSFVDDHADELETEFETPDIEKIDELEDVEEEPFLDFTLDNELDN</sequence>
<keyword evidence="2" id="KW-1185">Reference proteome</keyword>